<evidence type="ECO:0000313" key="4">
    <source>
        <dbReference type="Proteomes" id="UP000198748"/>
    </source>
</evidence>
<evidence type="ECO:0000256" key="2">
    <source>
        <dbReference type="SAM" id="SignalP"/>
    </source>
</evidence>
<proteinExistence type="predicted"/>
<dbReference type="OrthoDB" id="949994at2"/>
<organism evidence="3 4">
    <name type="scientific">Dyadobacter soli</name>
    <dbReference type="NCBI Taxonomy" id="659014"/>
    <lineage>
        <taxon>Bacteria</taxon>
        <taxon>Pseudomonadati</taxon>
        <taxon>Bacteroidota</taxon>
        <taxon>Cytophagia</taxon>
        <taxon>Cytophagales</taxon>
        <taxon>Spirosomataceae</taxon>
        <taxon>Dyadobacter</taxon>
    </lineage>
</organism>
<feature type="compositionally biased region" description="Basic and acidic residues" evidence="1">
    <location>
        <begin position="50"/>
        <end position="64"/>
    </location>
</feature>
<reference evidence="4" key="1">
    <citation type="submission" date="2016-10" db="EMBL/GenBank/DDBJ databases">
        <authorList>
            <person name="Varghese N."/>
            <person name="Submissions S."/>
        </authorList>
    </citation>
    <scope>NUCLEOTIDE SEQUENCE [LARGE SCALE GENOMIC DNA]</scope>
    <source>
        <strain evidence="4">DSM 25329</strain>
    </source>
</reference>
<dbReference type="Proteomes" id="UP000198748">
    <property type="component" value="Unassembled WGS sequence"/>
</dbReference>
<feature type="chain" id="PRO_5011792875" evidence="2">
    <location>
        <begin position="18"/>
        <end position="440"/>
    </location>
</feature>
<keyword evidence="2" id="KW-0732">Signal</keyword>
<dbReference type="EMBL" id="FNAN01000038">
    <property type="protein sequence ID" value="SDH45605.1"/>
    <property type="molecule type" value="Genomic_DNA"/>
</dbReference>
<name>A0A1G8CJM4_9BACT</name>
<protein>
    <submittedName>
        <fullName evidence="3">Uncharacterized protein</fullName>
    </submittedName>
</protein>
<evidence type="ECO:0000313" key="3">
    <source>
        <dbReference type="EMBL" id="SDH45605.1"/>
    </source>
</evidence>
<dbReference type="AlphaFoldDB" id="A0A1G8CJM4"/>
<evidence type="ECO:0000256" key="1">
    <source>
        <dbReference type="SAM" id="MobiDB-lite"/>
    </source>
</evidence>
<accession>A0A1G8CJM4</accession>
<sequence length="440" mass="48625">MKKFLLSAALLVITCIAACTKLNDEILDPGATSLDPAAVKTWFESSGIKPDNKPGNKRGKGDRFSNLEPMWNLAKTERTKAGAECLEIPLKYVNETKWMTNLGKSGVKDLQISPPKLCMVVYVEKGEKVTTIKEIRASDEYNRKYRGRIFKEKFSGKVFVWNWSGDLIGGSLYDNGKRIGSISPVKSDKNARTTERICTTNTTCVWSAVCFDHPAMEYPIIYETSTIGVGSACSYPEYGHGDGMFGCTPWQQTYSYSYTDCIEIGDPGNPGGGEGSGPGEVDTFEGFPTSPVDGQRFTYTNPNGNSTTFTYNARFRLWMMPEVTALKNQGFELQQIGTMPPHSNDKILTASVLTIALVDPTQIGKVVLVTTGVIFAGLYIYNQLTVIDYLRENPNTEHCISLYTKCATNTPSSPCSTCLQFCNTQGYWDFNNCPNVNLVQ</sequence>
<feature type="region of interest" description="Disordered" evidence="1">
    <location>
        <begin position="45"/>
        <end position="64"/>
    </location>
</feature>
<gene>
    <name evidence="3" type="ORF">SAMN04487996_13817</name>
</gene>
<dbReference type="STRING" id="659014.SAMN04487996_13817"/>
<feature type="signal peptide" evidence="2">
    <location>
        <begin position="1"/>
        <end position="17"/>
    </location>
</feature>
<keyword evidence="4" id="KW-1185">Reference proteome</keyword>
<dbReference type="RefSeq" id="WP_090157819.1">
    <property type="nucleotide sequence ID" value="NZ_FNAN01000038.1"/>
</dbReference>